<dbReference type="InterPro" id="IPR042255">
    <property type="entry name" value="EutC_N"/>
</dbReference>
<proteinExistence type="inferred from homology"/>
<evidence type="ECO:0000256" key="4">
    <source>
        <dbReference type="ARBA" id="ARBA00024446"/>
    </source>
</evidence>
<comment type="subunit">
    <text evidence="5">The basic unit is a heterodimer which dimerizes to form tetramers. The heterotetramers trimerize; 6 large subunits form a core ring with 6 small subunits projecting outwards.</text>
</comment>
<dbReference type="PANTHER" id="PTHR39330:SF1">
    <property type="entry name" value="ETHANOLAMINE AMMONIA-LYASE SMALL SUBUNIT"/>
    <property type="match status" value="1"/>
</dbReference>
<evidence type="ECO:0000313" key="7">
    <source>
        <dbReference type="Proteomes" id="UP000637423"/>
    </source>
</evidence>
<dbReference type="InterPro" id="IPR009246">
    <property type="entry name" value="EutC"/>
</dbReference>
<dbReference type="PIRSF" id="PIRSF018982">
    <property type="entry name" value="EutC"/>
    <property type="match status" value="1"/>
</dbReference>
<gene>
    <name evidence="5 6" type="primary">eutC</name>
    <name evidence="6" type="ORF">GCM10011396_17650</name>
</gene>
<feature type="binding site" evidence="5">
    <location>
        <position position="216"/>
    </location>
    <ligand>
        <name>adenosylcob(III)alamin</name>
        <dbReference type="ChEBI" id="CHEBI:18408"/>
    </ligand>
</feature>
<feature type="binding site" evidence="5">
    <location>
        <position position="187"/>
    </location>
    <ligand>
        <name>adenosylcob(III)alamin</name>
        <dbReference type="ChEBI" id="CHEBI:18408"/>
    </ligand>
</feature>
<comment type="subcellular location">
    <subcellularLocation>
        <location evidence="5">Bacterial microcompartment</location>
    </subcellularLocation>
</comment>
<keyword evidence="3 5" id="KW-0170">Cobalt</keyword>
<organism evidence="6 7">
    <name type="scientific">Undibacterium terreum</name>
    <dbReference type="NCBI Taxonomy" id="1224302"/>
    <lineage>
        <taxon>Bacteria</taxon>
        <taxon>Pseudomonadati</taxon>
        <taxon>Pseudomonadota</taxon>
        <taxon>Betaproteobacteria</taxon>
        <taxon>Burkholderiales</taxon>
        <taxon>Oxalobacteraceae</taxon>
        <taxon>Undibacterium</taxon>
    </lineage>
</organism>
<comment type="cofactor">
    <cofactor evidence="5">
        <name>adenosylcob(III)alamin</name>
        <dbReference type="ChEBI" id="CHEBI:18408"/>
    </cofactor>
    <text evidence="5">Binds between the large and small subunits.</text>
</comment>
<evidence type="ECO:0000256" key="1">
    <source>
        <dbReference type="ARBA" id="ARBA00022628"/>
    </source>
</evidence>
<dbReference type="Gene3D" id="3.40.50.11240">
    <property type="entry name" value="Ethanolamine ammonia-lyase light chain (EutC)"/>
    <property type="match status" value="1"/>
</dbReference>
<name>A0A916UFD3_9BURK</name>
<reference evidence="6" key="2">
    <citation type="submission" date="2020-09" db="EMBL/GenBank/DDBJ databases">
        <authorList>
            <person name="Sun Q."/>
            <person name="Zhou Y."/>
        </authorList>
    </citation>
    <scope>NUCLEOTIDE SEQUENCE</scope>
    <source>
        <strain evidence="6">CGMCC 1.10998</strain>
    </source>
</reference>
<dbReference type="Proteomes" id="UP000637423">
    <property type="component" value="Unassembled WGS sequence"/>
</dbReference>
<comment type="caution">
    <text evidence="6">The sequence shown here is derived from an EMBL/GenBank/DDBJ whole genome shotgun (WGS) entry which is preliminary data.</text>
</comment>
<reference evidence="6" key="1">
    <citation type="journal article" date="2014" name="Int. J. Syst. Evol. Microbiol.">
        <title>Complete genome sequence of Corynebacterium casei LMG S-19264T (=DSM 44701T), isolated from a smear-ripened cheese.</title>
        <authorList>
            <consortium name="US DOE Joint Genome Institute (JGI-PGF)"/>
            <person name="Walter F."/>
            <person name="Albersmeier A."/>
            <person name="Kalinowski J."/>
            <person name="Ruckert C."/>
        </authorList>
    </citation>
    <scope>NUCLEOTIDE SEQUENCE</scope>
    <source>
        <strain evidence="6">CGMCC 1.10998</strain>
    </source>
</reference>
<dbReference type="GO" id="GO:0046336">
    <property type="term" value="P:ethanolamine catabolic process"/>
    <property type="evidence" value="ECO:0007669"/>
    <property type="project" value="UniProtKB-UniRule"/>
</dbReference>
<evidence type="ECO:0000256" key="2">
    <source>
        <dbReference type="ARBA" id="ARBA00023239"/>
    </source>
</evidence>
<dbReference type="GO" id="GO:0008851">
    <property type="term" value="F:ethanolamine ammonia-lyase activity"/>
    <property type="evidence" value="ECO:0007669"/>
    <property type="project" value="UniProtKB-UniRule"/>
</dbReference>
<dbReference type="GO" id="GO:0009350">
    <property type="term" value="C:ethanolamine ammonia-lyase complex"/>
    <property type="evidence" value="ECO:0007669"/>
    <property type="project" value="UniProtKB-UniRule"/>
</dbReference>
<dbReference type="GO" id="GO:0006520">
    <property type="term" value="P:amino acid metabolic process"/>
    <property type="evidence" value="ECO:0007669"/>
    <property type="project" value="InterPro"/>
</dbReference>
<keyword evidence="1 5" id="KW-0846">Cobalamin</keyword>
<keyword evidence="4 5" id="KW-1283">Bacterial microcompartment</keyword>
<comment type="function">
    <text evidence="5">Catalyzes the deamination of various vicinal amino-alcohols to oxo compounds. Allows this organism to utilize ethanolamine as the sole source of nitrogen and carbon in the presence of external vitamin B12.</text>
</comment>
<dbReference type="Gene3D" id="1.10.30.40">
    <property type="entry name" value="Ethanolamine ammonia-lyase light chain (EutC), N-terminal domain"/>
    <property type="match status" value="1"/>
</dbReference>
<protein>
    <recommendedName>
        <fullName evidence="5">Ethanolamine ammonia-lyase small subunit</fullName>
        <shortName evidence="5">EAL small subunit</shortName>
        <ecNumber evidence="5">4.3.1.7</ecNumber>
    </recommendedName>
</protein>
<evidence type="ECO:0000256" key="5">
    <source>
        <dbReference type="HAMAP-Rule" id="MF_00601"/>
    </source>
</evidence>
<dbReference type="InterPro" id="IPR042251">
    <property type="entry name" value="EutC_C"/>
</dbReference>
<dbReference type="EMBL" id="BMED01000001">
    <property type="protein sequence ID" value="GGC70987.1"/>
    <property type="molecule type" value="Genomic_DNA"/>
</dbReference>
<comment type="pathway">
    <text evidence="5">Amine and polyamine degradation; ethanolamine degradation.</text>
</comment>
<sequence>MSDKKAPVTRNPWDSLRRFTAARIALGRAGISLPSATQLDFQLAHAKARDAVHLALDIPSLQRDINASINSNSPCLVLHSAAADRGVYLQRPDLGRMLDSASRKILENAKSVSADRRYDVAFVIADGLSALAIAQHAAPLLHTVWERMAKENWSIAPVCIVQQGRVAIGDEVGELLGARMVVVLIGERPGLSSPDSMGLYLTWAPRNGLTDASRNCISNVRPEGLRYEDAADKLFYLMSQSFARQLSGVELKDDAADAPALLAAESRNFLLE</sequence>
<evidence type="ECO:0000256" key="3">
    <source>
        <dbReference type="ARBA" id="ARBA00023285"/>
    </source>
</evidence>
<dbReference type="GO" id="GO:0031471">
    <property type="term" value="C:ethanolamine degradation polyhedral organelle"/>
    <property type="evidence" value="ECO:0007669"/>
    <property type="project" value="UniProtKB-UniRule"/>
</dbReference>
<evidence type="ECO:0000313" key="6">
    <source>
        <dbReference type="EMBL" id="GGC70987.1"/>
    </source>
</evidence>
<dbReference type="RefSeq" id="WP_188565528.1">
    <property type="nucleotide sequence ID" value="NZ_BMED01000001.1"/>
</dbReference>
<dbReference type="PANTHER" id="PTHR39330">
    <property type="entry name" value="ETHANOLAMINE AMMONIA-LYASE LIGHT CHAIN"/>
    <property type="match status" value="1"/>
</dbReference>
<accession>A0A916UFD3</accession>
<feature type="binding site" evidence="5">
    <location>
        <position position="166"/>
    </location>
    <ligand>
        <name>adenosylcob(III)alamin</name>
        <dbReference type="ChEBI" id="CHEBI:18408"/>
    </ligand>
</feature>
<dbReference type="Pfam" id="PF05985">
    <property type="entry name" value="EutC"/>
    <property type="match status" value="1"/>
</dbReference>
<dbReference type="NCBIfam" id="NF003971">
    <property type="entry name" value="PRK05465.1"/>
    <property type="match status" value="1"/>
</dbReference>
<dbReference type="HAMAP" id="MF_00601">
    <property type="entry name" value="EutC"/>
    <property type="match status" value="1"/>
</dbReference>
<dbReference type="GO" id="GO:0031419">
    <property type="term" value="F:cobalamin binding"/>
    <property type="evidence" value="ECO:0007669"/>
    <property type="project" value="UniProtKB-UniRule"/>
</dbReference>
<keyword evidence="2 5" id="KW-0456">Lyase</keyword>
<dbReference type="EC" id="4.3.1.7" evidence="5"/>
<comment type="similarity">
    <text evidence="5">Belongs to the EutC family.</text>
</comment>
<keyword evidence="7" id="KW-1185">Reference proteome</keyword>
<comment type="catalytic activity">
    <reaction evidence="5">
        <text>ethanolamine = acetaldehyde + NH4(+)</text>
        <dbReference type="Rhea" id="RHEA:15313"/>
        <dbReference type="ChEBI" id="CHEBI:15343"/>
        <dbReference type="ChEBI" id="CHEBI:28938"/>
        <dbReference type="ChEBI" id="CHEBI:57603"/>
        <dbReference type="EC" id="4.3.1.7"/>
    </reaction>
</comment>
<dbReference type="AlphaFoldDB" id="A0A916UFD3"/>